<evidence type="ECO:0000313" key="11">
    <source>
        <dbReference type="Proteomes" id="UP001500575"/>
    </source>
</evidence>
<dbReference type="Gene3D" id="3.50.50.60">
    <property type="entry name" value="FAD/NAD(P)-binding domain"/>
    <property type="match status" value="1"/>
</dbReference>
<evidence type="ECO:0000313" key="10">
    <source>
        <dbReference type="EMBL" id="GAA2119485.1"/>
    </source>
</evidence>
<dbReference type="SUPFAM" id="SSF51905">
    <property type="entry name" value="FAD/NAD(P)-binding domain"/>
    <property type="match status" value="1"/>
</dbReference>
<organism evidence="10 11">
    <name type="scientific">Nocardioides bigeumensis</name>
    <dbReference type="NCBI Taxonomy" id="433657"/>
    <lineage>
        <taxon>Bacteria</taxon>
        <taxon>Bacillati</taxon>
        <taxon>Actinomycetota</taxon>
        <taxon>Actinomycetes</taxon>
        <taxon>Propionibacteriales</taxon>
        <taxon>Nocardioidaceae</taxon>
        <taxon>Nocardioides</taxon>
    </lineage>
</organism>
<protein>
    <recommendedName>
        <fullName evidence="6">Glycerol-3-phosphate dehydrogenase</fullName>
        <ecNumber evidence="6">1.1.5.3</ecNumber>
    </recommendedName>
</protein>
<feature type="domain" description="Alpha-glycerophosphate oxidase C-terminal" evidence="9">
    <location>
        <begin position="415"/>
        <end position="539"/>
    </location>
</feature>
<dbReference type="Pfam" id="PF01266">
    <property type="entry name" value="DAO"/>
    <property type="match status" value="1"/>
</dbReference>
<evidence type="ECO:0000256" key="6">
    <source>
        <dbReference type="RuleBase" id="RU361217"/>
    </source>
</evidence>
<evidence type="ECO:0000259" key="9">
    <source>
        <dbReference type="Pfam" id="PF16901"/>
    </source>
</evidence>
<evidence type="ECO:0000256" key="1">
    <source>
        <dbReference type="ARBA" id="ARBA00001974"/>
    </source>
</evidence>
<proteinExistence type="inferred from homology"/>
<evidence type="ECO:0000256" key="3">
    <source>
        <dbReference type="ARBA" id="ARBA00022630"/>
    </source>
</evidence>
<dbReference type="PROSITE" id="PS00977">
    <property type="entry name" value="FAD_G3PDH_1"/>
    <property type="match status" value="1"/>
</dbReference>
<dbReference type="Gene3D" id="3.30.9.10">
    <property type="entry name" value="D-Amino Acid Oxidase, subunit A, domain 2"/>
    <property type="match status" value="1"/>
</dbReference>
<reference evidence="10 11" key="1">
    <citation type="journal article" date="2019" name="Int. J. Syst. Evol. Microbiol.">
        <title>The Global Catalogue of Microorganisms (GCM) 10K type strain sequencing project: providing services to taxonomists for standard genome sequencing and annotation.</title>
        <authorList>
            <consortium name="The Broad Institute Genomics Platform"/>
            <consortium name="The Broad Institute Genome Sequencing Center for Infectious Disease"/>
            <person name="Wu L."/>
            <person name="Ma J."/>
        </authorList>
    </citation>
    <scope>NUCLEOTIDE SEQUENCE [LARGE SCALE GENOMIC DNA]</scope>
    <source>
        <strain evidence="10 11">JCM 16021</strain>
    </source>
</reference>
<sequence>MPQSSALSPDARDAALRALEAGGDDGELDVLVVGGGIVGTGVALDAVTRGLSTGLVEQRDLASGTSSRSSKLVHGGLRYLEMFDFGLVKEALEERGLLLTRLAPHLVRPVAFLYPLHKAWERPYVGSGLLLYDAMALFGSRAGKYDMGVPKHKHLFRKQVARIAPDLRTDELHGAVRYYDCQVDDARLVMTIARTAAEHGAHVATRTKVVGFLREGERVVGVSAVDLESGRELEIRARVVVNAAGVWTDDIQQMVGGRGSLNVQASKGIHLVVPRDRIRSECGFITKTEKSVLFVIPWGRHWIIGTTDTPWNLDKAHPAASKADIDYLLQQVNTMLREPLDHDDVEGVYAGLRPLARGESEPTSRISREHTVVAPVRGLVMIAGGKLTTYRVMARDAVDAAAASLTSAGSALRASITDRIPLAGAPGFEARTNQRVLLARRIDLHISRIDHLLGRYGSLVDEVLALIGQRPELGQPLEGADDYLAAEVVYAVTHEGARHLDDVLTRRTRISVEMFDRGVASAAPAAALMAAELGWDEARTADEVDHYLRRVEAERQSQLKLTDQEADEARVSAPELAAPEVSRRR</sequence>
<feature type="region of interest" description="Disordered" evidence="7">
    <location>
        <begin position="557"/>
        <end position="585"/>
    </location>
</feature>
<evidence type="ECO:0000259" key="8">
    <source>
        <dbReference type="Pfam" id="PF01266"/>
    </source>
</evidence>
<dbReference type="InterPro" id="IPR031656">
    <property type="entry name" value="DAO_C"/>
</dbReference>
<comment type="catalytic activity">
    <reaction evidence="6">
        <text>a quinone + sn-glycerol 3-phosphate = dihydroxyacetone phosphate + a quinol</text>
        <dbReference type="Rhea" id="RHEA:18977"/>
        <dbReference type="ChEBI" id="CHEBI:24646"/>
        <dbReference type="ChEBI" id="CHEBI:57597"/>
        <dbReference type="ChEBI" id="CHEBI:57642"/>
        <dbReference type="ChEBI" id="CHEBI:132124"/>
        <dbReference type="EC" id="1.1.5.3"/>
    </reaction>
</comment>
<dbReference type="RefSeq" id="WP_344302785.1">
    <property type="nucleotide sequence ID" value="NZ_BAAAQQ010000003.1"/>
</dbReference>
<dbReference type="InterPro" id="IPR006076">
    <property type="entry name" value="FAD-dep_OxRdtase"/>
</dbReference>
<dbReference type="Gene3D" id="1.10.8.870">
    <property type="entry name" value="Alpha-glycerophosphate oxidase, cap domain"/>
    <property type="match status" value="1"/>
</dbReference>
<dbReference type="Proteomes" id="UP001500575">
    <property type="component" value="Unassembled WGS sequence"/>
</dbReference>
<accession>A0ABN2Y0W9</accession>
<dbReference type="PANTHER" id="PTHR11985">
    <property type="entry name" value="GLYCEROL-3-PHOSPHATE DEHYDROGENASE"/>
    <property type="match status" value="1"/>
</dbReference>
<feature type="domain" description="FAD dependent oxidoreductase" evidence="8">
    <location>
        <begin position="29"/>
        <end position="390"/>
    </location>
</feature>
<dbReference type="InterPro" id="IPR000447">
    <property type="entry name" value="G3P_DH_FAD-dep"/>
</dbReference>
<evidence type="ECO:0000256" key="4">
    <source>
        <dbReference type="ARBA" id="ARBA00022827"/>
    </source>
</evidence>
<gene>
    <name evidence="10" type="ORF">GCM10009843_12250</name>
</gene>
<comment type="caution">
    <text evidence="10">The sequence shown here is derived from an EMBL/GenBank/DDBJ whole genome shotgun (WGS) entry which is preliminary data.</text>
</comment>
<keyword evidence="11" id="KW-1185">Reference proteome</keyword>
<dbReference type="PRINTS" id="PR01001">
    <property type="entry name" value="FADG3PDH"/>
</dbReference>
<keyword evidence="4" id="KW-0274">FAD</keyword>
<evidence type="ECO:0000256" key="2">
    <source>
        <dbReference type="ARBA" id="ARBA00007330"/>
    </source>
</evidence>
<evidence type="ECO:0000256" key="5">
    <source>
        <dbReference type="ARBA" id="ARBA00023002"/>
    </source>
</evidence>
<evidence type="ECO:0000256" key="7">
    <source>
        <dbReference type="SAM" id="MobiDB-lite"/>
    </source>
</evidence>
<dbReference type="InterPro" id="IPR036188">
    <property type="entry name" value="FAD/NAD-bd_sf"/>
</dbReference>
<name>A0ABN2Y0W9_9ACTN</name>
<keyword evidence="5 6" id="KW-0560">Oxidoreductase</keyword>
<dbReference type="Pfam" id="PF16901">
    <property type="entry name" value="DAO_C"/>
    <property type="match status" value="1"/>
</dbReference>
<dbReference type="EMBL" id="BAAAQQ010000003">
    <property type="protein sequence ID" value="GAA2119485.1"/>
    <property type="molecule type" value="Genomic_DNA"/>
</dbReference>
<comment type="similarity">
    <text evidence="2 6">Belongs to the FAD-dependent glycerol-3-phosphate dehydrogenase family.</text>
</comment>
<dbReference type="InterPro" id="IPR038299">
    <property type="entry name" value="DAO_C_sf"/>
</dbReference>
<dbReference type="PANTHER" id="PTHR11985:SF31">
    <property type="entry name" value="GLYCEROL-3-PHOSPHATE DEHYDROGENASE 2"/>
    <property type="match status" value="1"/>
</dbReference>
<dbReference type="EC" id="1.1.5.3" evidence="6"/>
<keyword evidence="3 6" id="KW-0285">Flavoprotein</keyword>
<comment type="cofactor">
    <cofactor evidence="1 6">
        <name>FAD</name>
        <dbReference type="ChEBI" id="CHEBI:57692"/>
    </cofactor>
</comment>
<dbReference type="PROSITE" id="PS00978">
    <property type="entry name" value="FAD_G3PDH_2"/>
    <property type="match status" value="1"/>
</dbReference>